<keyword evidence="5" id="KW-1185">Reference proteome</keyword>
<evidence type="ECO:0000313" key="5">
    <source>
        <dbReference type="Proteomes" id="UP000265419"/>
    </source>
</evidence>
<keyword evidence="1" id="KW-0732">Signal</keyword>
<dbReference type="AlphaFoldDB" id="A0A399JA13"/>
<feature type="domain" description="M23ase beta-sheet core" evidence="3">
    <location>
        <begin position="251"/>
        <end position="344"/>
    </location>
</feature>
<sequence length="348" mass="36010">MVDSKNSGRRRALAEHAAPSAAQLELPRRFSGQGRHAEPANALELSRRVAELAEARALGAALLEQNPTIPAIAEPVAVAPSRRQLLAAERATRSSAPAARVATVGPRTRREARELAPVRKRNRFVATLPHQAAAAAAATGLIAAAVVPQATASKPEQAQALDADLAASTKIVAKDVVAPTGKAVTSLATVKAELGEEGAMEALAKSTGGDFSKLTAEQKDGLLSQPLSTVRITSPFGARPDPWGGGGTVGHIGMDYGIQCGTEVHVAAAGTVVQAESAGHSGLRVTVDHGNGLKTTYNHNSELKVKVGDKLSRGDVVSLSGTTGNSTGCHLHFEVYIDDKPVNPADWV</sequence>
<organism evidence="4 5">
    <name type="scientific">Galactobacter valiniphilus</name>
    <dbReference type="NCBI Taxonomy" id="2676122"/>
    <lineage>
        <taxon>Bacteria</taxon>
        <taxon>Bacillati</taxon>
        <taxon>Actinomycetota</taxon>
        <taxon>Actinomycetes</taxon>
        <taxon>Micrococcales</taxon>
        <taxon>Micrococcaceae</taxon>
        <taxon>Galactobacter</taxon>
    </lineage>
</organism>
<dbReference type="PANTHER" id="PTHR21666:SF289">
    <property type="entry name" value="L-ALA--D-GLU ENDOPEPTIDASE"/>
    <property type="match status" value="1"/>
</dbReference>
<protein>
    <submittedName>
        <fullName evidence="4">M23 family peptidase</fullName>
    </submittedName>
</protein>
<dbReference type="CDD" id="cd12797">
    <property type="entry name" value="M23_peptidase"/>
    <property type="match status" value="1"/>
</dbReference>
<dbReference type="SUPFAM" id="SSF51261">
    <property type="entry name" value="Duplicated hybrid motif"/>
    <property type="match status" value="1"/>
</dbReference>
<dbReference type="GO" id="GO:0004222">
    <property type="term" value="F:metalloendopeptidase activity"/>
    <property type="evidence" value="ECO:0007669"/>
    <property type="project" value="TreeGrafter"/>
</dbReference>
<dbReference type="InterPro" id="IPR016047">
    <property type="entry name" value="M23ase_b-sheet_dom"/>
</dbReference>
<accession>A0A399JA13</accession>
<comment type="caution">
    <text evidence="4">The sequence shown here is derived from an EMBL/GenBank/DDBJ whole genome shotgun (WGS) entry which is preliminary data.</text>
</comment>
<evidence type="ECO:0000259" key="3">
    <source>
        <dbReference type="Pfam" id="PF01551"/>
    </source>
</evidence>
<dbReference type="PANTHER" id="PTHR21666">
    <property type="entry name" value="PEPTIDASE-RELATED"/>
    <property type="match status" value="1"/>
</dbReference>
<evidence type="ECO:0000313" key="4">
    <source>
        <dbReference type="EMBL" id="RII42378.1"/>
    </source>
</evidence>
<evidence type="ECO:0000256" key="1">
    <source>
        <dbReference type="ARBA" id="ARBA00022729"/>
    </source>
</evidence>
<proteinExistence type="predicted"/>
<dbReference type="EMBL" id="QQXK01000012">
    <property type="protein sequence ID" value="RII42378.1"/>
    <property type="molecule type" value="Genomic_DNA"/>
</dbReference>
<dbReference type="InterPro" id="IPR050570">
    <property type="entry name" value="Cell_wall_metabolism_enzyme"/>
</dbReference>
<reference evidence="4 5" key="1">
    <citation type="submission" date="2018-07" db="EMBL/GenBank/DDBJ databases">
        <title>Arthrobacter sp. nov., isolated from raw cow's milk with high bacterial count.</title>
        <authorList>
            <person name="Hahne J."/>
            <person name="Isele D."/>
            <person name="Lipski A."/>
        </authorList>
    </citation>
    <scope>NUCLEOTIDE SEQUENCE [LARGE SCALE GENOMIC DNA]</scope>
    <source>
        <strain evidence="4 5">JZ R-35</strain>
    </source>
</reference>
<dbReference type="Proteomes" id="UP000265419">
    <property type="component" value="Unassembled WGS sequence"/>
</dbReference>
<dbReference type="Pfam" id="PF01551">
    <property type="entry name" value="Peptidase_M23"/>
    <property type="match status" value="1"/>
</dbReference>
<dbReference type="RefSeq" id="WP_119424507.1">
    <property type="nucleotide sequence ID" value="NZ_QQXK01000012.1"/>
</dbReference>
<evidence type="ECO:0000256" key="2">
    <source>
        <dbReference type="SAM" id="MobiDB-lite"/>
    </source>
</evidence>
<dbReference type="InterPro" id="IPR011055">
    <property type="entry name" value="Dup_hybrid_motif"/>
</dbReference>
<dbReference type="Gene3D" id="2.70.70.10">
    <property type="entry name" value="Glucose Permease (Domain IIA)"/>
    <property type="match status" value="1"/>
</dbReference>
<gene>
    <name evidence="4" type="ORF">DWB68_07415</name>
</gene>
<feature type="region of interest" description="Disordered" evidence="2">
    <location>
        <begin position="1"/>
        <end position="39"/>
    </location>
</feature>
<name>A0A399JA13_9MICC</name>